<sequence length="291" mass="32354">MSTPVQLVNKKYFTKLPSLQVLSRPQKQRSEVTVYVKGFLSEGDAPENFQDWMHSHRLLVLSSKHQWAPSALGYSWPSGSHSLPIPLASTAFLLAKNIQQLKKFQLPTPGSIAAALALDIGLHAGRLAYQFNTATSESRDRAEMLAWRLLDLRRKHEYLRVVGHSLGCRHIVEACSLMEPNERPDAIHLCAPALTAPDIIQQIKKNSGGLGREKTTIYYSEKDLTLGILLRTILKGDQAIGEIGLPKQVGMESNWLDPSVHSLDVSSSLGGYYIGSHTDYANKFHYFAHPS</sequence>
<organism evidence="1 2">
    <name type="scientific">Rhizopus stolonifer</name>
    <name type="common">Rhizopus nigricans</name>
    <dbReference type="NCBI Taxonomy" id="4846"/>
    <lineage>
        <taxon>Eukaryota</taxon>
        <taxon>Fungi</taxon>
        <taxon>Fungi incertae sedis</taxon>
        <taxon>Mucoromycota</taxon>
        <taxon>Mucoromycotina</taxon>
        <taxon>Mucoromycetes</taxon>
        <taxon>Mucorales</taxon>
        <taxon>Mucorineae</taxon>
        <taxon>Rhizopodaceae</taxon>
        <taxon>Rhizopus</taxon>
    </lineage>
</organism>
<dbReference type="AlphaFoldDB" id="A0A367J4K3"/>
<evidence type="ECO:0008006" key="3">
    <source>
        <dbReference type="Google" id="ProtNLM"/>
    </source>
</evidence>
<accession>A0A367J4K3</accession>
<keyword evidence="2" id="KW-1185">Reference proteome</keyword>
<evidence type="ECO:0000313" key="2">
    <source>
        <dbReference type="Proteomes" id="UP000253551"/>
    </source>
</evidence>
<dbReference type="STRING" id="4846.A0A367J4K3"/>
<comment type="caution">
    <text evidence="1">The sequence shown here is derived from an EMBL/GenBank/DDBJ whole genome shotgun (WGS) entry which is preliminary data.</text>
</comment>
<dbReference type="OrthoDB" id="10258358at2759"/>
<name>A0A367J4K3_RHIST</name>
<dbReference type="Proteomes" id="UP000253551">
    <property type="component" value="Unassembled WGS sequence"/>
</dbReference>
<evidence type="ECO:0000313" key="1">
    <source>
        <dbReference type="EMBL" id="RCH84836.1"/>
    </source>
</evidence>
<gene>
    <name evidence="1" type="ORF">CU098_001068</name>
</gene>
<protein>
    <recommendedName>
        <fullName evidence="3">DUF726 domain-containing protein</fullName>
    </recommendedName>
</protein>
<dbReference type="InterPro" id="IPR010297">
    <property type="entry name" value="DUF900_hydrolase"/>
</dbReference>
<dbReference type="Pfam" id="PF05990">
    <property type="entry name" value="DUF900"/>
    <property type="match status" value="1"/>
</dbReference>
<dbReference type="EMBL" id="PJQM01004331">
    <property type="protein sequence ID" value="RCH84836.1"/>
    <property type="molecule type" value="Genomic_DNA"/>
</dbReference>
<proteinExistence type="predicted"/>
<reference evidence="1 2" key="1">
    <citation type="journal article" date="2018" name="G3 (Bethesda)">
        <title>Phylogenetic and Phylogenomic Definition of Rhizopus Species.</title>
        <authorList>
            <person name="Gryganskyi A.P."/>
            <person name="Golan J."/>
            <person name="Dolatabadi S."/>
            <person name="Mondo S."/>
            <person name="Robb S."/>
            <person name="Idnurm A."/>
            <person name="Muszewska A."/>
            <person name="Steczkiewicz K."/>
            <person name="Masonjones S."/>
            <person name="Liao H.L."/>
            <person name="Gajdeczka M.T."/>
            <person name="Anike F."/>
            <person name="Vuek A."/>
            <person name="Anishchenko I.M."/>
            <person name="Voigt K."/>
            <person name="de Hoog G.S."/>
            <person name="Smith M.E."/>
            <person name="Heitman J."/>
            <person name="Vilgalys R."/>
            <person name="Stajich J.E."/>
        </authorList>
    </citation>
    <scope>NUCLEOTIDE SEQUENCE [LARGE SCALE GENOMIC DNA]</scope>
    <source>
        <strain evidence="1 2">LSU 92-RS-03</strain>
    </source>
</reference>